<evidence type="ECO:0000256" key="1">
    <source>
        <dbReference type="SAM" id="MobiDB-lite"/>
    </source>
</evidence>
<protein>
    <submittedName>
        <fullName evidence="2">Uncharacterized protein</fullName>
    </submittedName>
</protein>
<proteinExistence type="predicted"/>
<feature type="compositionally biased region" description="Basic residues" evidence="1">
    <location>
        <begin position="169"/>
        <end position="184"/>
    </location>
</feature>
<keyword evidence="3" id="KW-1185">Reference proteome</keyword>
<evidence type="ECO:0000313" key="3">
    <source>
        <dbReference type="Proteomes" id="UP001140074"/>
    </source>
</evidence>
<organism evidence="2 3">
    <name type="scientific">Coemansia aciculifera</name>
    <dbReference type="NCBI Taxonomy" id="417176"/>
    <lineage>
        <taxon>Eukaryota</taxon>
        <taxon>Fungi</taxon>
        <taxon>Fungi incertae sedis</taxon>
        <taxon>Zoopagomycota</taxon>
        <taxon>Kickxellomycotina</taxon>
        <taxon>Kickxellomycetes</taxon>
        <taxon>Kickxellales</taxon>
        <taxon>Kickxellaceae</taxon>
        <taxon>Coemansia</taxon>
    </lineage>
</organism>
<accession>A0A9W8INH8</accession>
<dbReference type="AlphaFoldDB" id="A0A9W8INH8"/>
<feature type="compositionally biased region" description="Polar residues" evidence="1">
    <location>
        <begin position="77"/>
        <end position="94"/>
    </location>
</feature>
<sequence>MSTSFISHSPSPSTHSRLHVYAAGDPDDLHYHHRSPAPAAAASIAESYPSRCASPLLPMGQHRTPSSHHQTIDPDRLSQQLGKVTNRQSQQSVVHKNYAIPEDEDTELPPDTGKRSQTTRFINYHRTPSAGSKLPGRRTMPRQKSYRISTAAADPHQSSVRELSSKLKSACRKLNPKRLTKHGHGHQDSEEPPLSDLPYPEVFGGIPSR</sequence>
<dbReference type="EMBL" id="JANBUY010000011">
    <property type="protein sequence ID" value="KAJ2867819.1"/>
    <property type="molecule type" value="Genomic_DNA"/>
</dbReference>
<reference evidence="2" key="1">
    <citation type="submission" date="2022-07" db="EMBL/GenBank/DDBJ databases">
        <title>Phylogenomic reconstructions and comparative analyses of Kickxellomycotina fungi.</title>
        <authorList>
            <person name="Reynolds N.K."/>
            <person name="Stajich J.E."/>
            <person name="Barry K."/>
            <person name="Grigoriev I.V."/>
            <person name="Crous P."/>
            <person name="Smith M.E."/>
        </authorList>
    </citation>
    <scope>NUCLEOTIDE SEQUENCE</scope>
    <source>
        <strain evidence="2">RSA 476</strain>
    </source>
</reference>
<comment type="caution">
    <text evidence="2">The sequence shown here is derived from an EMBL/GenBank/DDBJ whole genome shotgun (WGS) entry which is preliminary data.</text>
</comment>
<feature type="region of interest" description="Disordered" evidence="1">
    <location>
        <begin position="1"/>
        <end position="209"/>
    </location>
</feature>
<dbReference type="Proteomes" id="UP001140074">
    <property type="component" value="Unassembled WGS sequence"/>
</dbReference>
<feature type="compositionally biased region" description="Low complexity" evidence="1">
    <location>
        <begin position="1"/>
        <end position="15"/>
    </location>
</feature>
<name>A0A9W8INH8_9FUNG</name>
<feature type="compositionally biased region" description="Basic residues" evidence="1">
    <location>
        <begin position="135"/>
        <end position="145"/>
    </location>
</feature>
<gene>
    <name evidence="2" type="ORF">GGH94_000595</name>
</gene>
<evidence type="ECO:0000313" key="2">
    <source>
        <dbReference type="EMBL" id="KAJ2867819.1"/>
    </source>
</evidence>
<feature type="compositionally biased region" description="Low complexity" evidence="1">
    <location>
        <begin position="36"/>
        <end position="50"/>
    </location>
</feature>